<accession>A0ACC2K828</accession>
<evidence type="ECO:0000313" key="2">
    <source>
        <dbReference type="Proteomes" id="UP001234297"/>
    </source>
</evidence>
<proteinExistence type="predicted"/>
<name>A0ACC2K828_PERAE</name>
<sequence length="1039" mass="114312">MEESDFSGCQRIRNICILAHVDHGKTTLCDHLIASSGGGILHPKQAGRLRFMDYLDEEQRRAITMKSSSIALHYKDYSINLIDSPGHMDFCSEVSTAARLSDGALILVDAVEGVHIQTHAVLRQAWIEKLTPCLVLNKIDRLISELKLSPMEAYNRLQRIVHEVNGIVSGYKSEKYLSDVDSILAGPAGDVDGENQEFVEDDEEITFQPQKGNVAFVCALDGWGFCVAEFAEFYASKLGASSTALQKALWGPHYFNPKTKMIVGKKGVGGASKARPMFVQFVLEPLWQVYQAALEPDGEKGMLEKVIKSFNLAVPSRELQHKDPKVVLQAVMSRWLPLSEAILSMVVKCMPDPIAAQSIRISRLLPKREFLDSDVSPDVLAEAERARKCIEICDSNVEAPCIAFVSKMFAVPLKMLPQRGPNGDIINNSMNEAGESDECFLAFARIFSGVLSAGQKVFVLSALYDPTKIESMQKHVQGAELHSLYLMMGQGLKPVASASAGNVVAIRGLGQCILKSATLSSTKNCWPFSSMVFQVAPTLRVAIEPSDPADMGALMRGLRLLNRADPFVEVSVSARGEQVLAAAGEVHLERCIKDLKERFARISLEVSPPLVSYKETVEGEGSFLLDNLKVASGSADYVEKITPNGRCIIRVQVMKLPNALTKVLDENADLLGDILEGRSAHRKRNFGMQKETCVLEDGSSVEALKKRIIDAIDSEMECAGEEIDKDKAERCKNLWFRFLQRIWALGPRQVGPNILLVPDVRGRGTDCFQGKDCALVSGSSHVSRRLGFLDASDSEDGDNHMGSESSLGPSQSLFSEAHSLESSVVSGFQLATASGPLCDEPMWGLAFLVEAHIFPTGSLSDDSEPAQQPDQYGIFAGQVMNTVKEACRTAVLQKKPRLVEAMYFCELNTTTEYLGPMYAVLARRRAKVLKEEMQEGSPLFTVHAYVPVAESFGFADELRRWTSGAASALLVFSHWEALLEDPFFIPKTEEEIEEFGDGSSVLPNTARKLIDAVRRRKGLPVEEKVVQHATKQRTLARKV</sequence>
<gene>
    <name evidence="1" type="ORF">MRB53_013352</name>
</gene>
<comment type="caution">
    <text evidence="1">The sequence shown here is derived from an EMBL/GenBank/DDBJ whole genome shotgun (WGS) entry which is preliminary data.</text>
</comment>
<organism evidence="1 2">
    <name type="scientific">Persea americana</name>
    <name type="common">Avocado</name>
    <dbReference type="NCBI Taxonomy" id="3435"/>
    <lineage>
        <taxon>Eukaryota</taxon>
        <taxon>Viridiplantae</taxon>
        <taxon>Streptophyta</taxon>
        <taxon>Embryophyta</taxon>
        <taxon>Tracheophyta</taxon>
        <taxon>Spermatophyta</taxon>
        <taxon>Magnoliopsida</taxon>
        <taxon>Magnoliidae</taxon>
        <taxon>Laurales</taxon>
        <taxon>Lauraceae</taxon>
        <taxon>Persea</taxon>
    </lineage>
</organism>
<dbReference type="Proteomes" id="UP001234297">
    <property type="component" value="Chromosome 4"/>
</dbReference>
<reference evidence="1 2" key="1">
    <citation type="journal article" date="2022" name="Hortic Res">
        <title>A haplotype resolved chromosomal level avocado genome allows analysis of novel avocado genes.</title>
        <authorList>
            <person name="Nath O."/>
            <person name="Fletcher S.J."/>
            <person name="Hayward A."/>
            <person name="Shaw L.M."/>
            <person name="Masouleh A.K."/>
            <person name="Furtado A."/>
            <person name="Henry R.J."/>
            <person name="Mitter N."/>
        </authorList>
    </citation>
    <scope>NUCLEOTIDE SEQUENCE [LARGE SCALE GENOMIC DNA]</scope>
    <source>
        <strain evidence="2">cv. Hass</strain>
    </source>
</reference>
<protein>
    <submittedName>
        <fullName evidence="1">Uncharacterized protein</fullName>
    </submittedName>
</protein>
<evidence type="ECO:0000313" key="1">
    <source>
        <dbReference type="EMBL" id="KAJ8617166.1"/>
    </source>
</evidence>
<dbReference type="EMBL" id="CM056812">
    <property type="protein sequence ID" value="KAJ8617166.1"/>
    <property type="molecule type" value="Genomic_DNA"/>
</dbReference>
<keyword evidence="2" id="KW-1185">Reference proteome</keyword>